<dbReference type="EMBL" id="FPCK01000002">
    <property type="protein sequence ID" value="SFV35861.1"/>
    <property type="molecule type" value="Genomic_DNA"/>
</dbReference>
<reference evidence="1 2" key="1">
    <citation type="submission" date="2016-10" db="EMBL/GenBank/DDBJ databases">
        <authorList>
            <person name="de Groot N.N."/>
        </authorList>
    </citation>
    <scope>NUCLEOTIDE SEQUENCE [LARGE SCALE GENOMIC DNA]</scope>
    <source>
        <strain evidence="1 2">IPL20</strain>
    </source>
</reference>
<dbReference type="InterPro" id="IPR011739">
    <property type="entry name" value="GTA_rcc01693"/>
</dbReference>
<evidence type="ECO:0008006" key="3">
    <source>
        <dbReference type="Google" id="ProtNLM"/>
    </source>
</evidence>
<name>A0A1I7NMH0_9HYPH</name>
<protein>
    <recommendedName>
        <fullName evidence="3">Phage tail assembly chaperone protein, TAC</fullName>
    </recommendedName>
</protein>
<accession>A0A1I7NMH0</accession>
<dbReference type="NCBIfam" id="TIGR02216">
    <property type="entry name" value="phage_TIGR02216"/>
    <property type="match status" value="1"/>
</dbReference>
<keyword evidence="2" id="KW-1185">Reference proteome</keyword>
<dbReference type="OrthoDB" id="7582980at2"/>
<evidence type="ECO:0000313" key="1">
    <source>
        <dbReference type="EMBL" id="SFV35861.1"/>
    </source>
</evidence>
<dbReference type="STRING" id="429728.SAMN05216456_2258"/>
<evidence type="ECO:0000313" key="2">
    <source>
        <dbReference type="Proteomes" id="UP000199074"/>
    </source>
</evidence>
<dbReference type="RefSeq" id="WP_092424581.1">
    <property type="nucleotide sequence ID" value="NZ_FPCK01000002.1"/>
</dbReference>
<dbReference type="Pfam" id="PF09550">
    <property type="entry name" value="Phage_TAC_6"/>
    <property type="match status" value="1"/>
</dbReference>
<sequence>MTPFPWKEAMRFGLGVLKLPPDAFWKMSPRELAAAWSAVVGERTGPLDRAGLDAMMERFPDGR</sequence>
<gene>
    <name evidence="1" type="ORF">SAMN05216456_2258</name>
</gene>
<dbReference type="AlphaFoldDB" id="A0A1I7NMH0"/>
<dbReference type="Proteomes" id="UP000199074">
    <property type="component" value="Unassembled WGS sequence"/>
</dbReference>
<organism evidence="1 2">
    <name type="scientific">Devosia crocina</name>
    <dbReference type="NCBI Taxonomy" id="429728"/>
    <lineage>
        <taxon>Bacteria</taxon>
        <taxon>Pseudomonadati</taxon>
        <taxon>Pseudomonadota</taxon>
        <taxon>Alphaproteobacteria</taxon>
        <taxon>Hyphomicrobiales</taxon>
        <taxon>Devosiaceae</taxon>
        <taxon>Devosia</taxon>
    </lineage>
</organism>
<dbReference type="InterPro" id="IPR019056">
    <property type="entry name" value="Phage_TAC_6"/>
</dbReference>
<proteinExistence type="predicted"/>